<organism evidence="1">
    <name type="scientific">Citrobacter freundii</name>
    <dbReference type="NCBI Taxonomy" id="546"/>
    <lineage>
        <taxon>Bacteria</taxon>
        <taxon>Pseudomonadati</taxon>
        <taxon>Pseudomonadota</taxon>
        <taxon>Gammaproteobacteria</taxon>
        <taxon>Enterobacterales</taxon>
        <taxon>Enterobacteriaceae</taxon>
        <taxon>Citrobacter</taxon>
        <taxon>Citrobacter freundii complex</taxon>
    </lineage>
</organism>
<dbReference type="AlphaFoldDB" id="A0AAD2SIB2"/>
<accession>A0AAD2SIB2</accession>
<dbReference type="RefSeq" id="WP_071684439.1">
    <property type="nucleotide sequence ID" value="NZ_CAJNLX020000001.1"/>
</dbReference>
<keyword evidence="3" id="KW-1185">Reference proteome</keyword>
<proteinExistence type="predicted"/>
<protein>
    <submittedName>
        <fullName evidence="1">Uncharacterized protein</fullName>
    </submittedName>
</protein>
<sequence length="96" mass="10592">MEMTVGFPEFGSRFEFVADGNGQESLHPDLKIKTTKTIKTKITVCKLEQINAPHELVLIYQEDFNPDSSYAEIEARAKEYASEAIADIKSPGLAGA</sequence>
<evidence type="ECO:0000313" key="3">
    <source>
        <dbReference type="Proteomes" id="UP001164536"/>
    </source>
</evidence>
<dbReference type="EMBL" id="ABBJDF010000025">
    <property type="protein sequence ID" value="EHT9940839.1"/>
    <property type="molecule type" value="Genomic_DNA"/>
</dbReference>
<reference evidence="1" key="1">
    <citation type="submission" date="2021-07" db="EMBL/GenBank/DDBJ databases">
        <authorList>
            <consortium name="Clinical and Environmental Microbiology Branch: Whole genome sequencing antimicrobial resistance pathogens in the healthcare setting"/>
        </authorList>
    </citation>
    <scope>NUCLEOTIDE SEQUENCE</scope>
    <source>
        <strain evidence="1">2021DK-00049</strain>
    </source>
</reference>
<evidence type="ECO:0000313" key="2">
    <source>
        <dbReference type="EMBL" id="WAZ59222.1"/>
    </source>
</evidence>
<dbReference type="Proteomes" id="UP001164536">
    <property type="component" value="Chromosome"/>
</dbReference>
<evidence type="ECO:0000313" key="1">
    <source>
        <dbReference type="EMBL" id="EHT9940839.1"/>
    </source>
</evidence>
<reference evidence="2" key="2">
    <citation type="submission" date="2022-12" db="EMBL/GenBank/DDBJ databases">
        <title>2953647.</title>
        <authorList>
            <person name="Hergert J."/>
            <person name="Casey R."/>
            <person name="Wagner J."/>
            <person name="Young E.L."/>
            <person name="Oakeson K.F."/>
        </authorList>
    </citation>
    <scope>NUCLEOTIDE SEQUENCE</scope>
    <source>
        <strain evidence="2">2953647</strain>
    </source>
</reference>
<name>A0AAD2SIB2_CITFR</name>
<dbReference type="EMBL" id="CP114564">
    <property type="protein sequence ID" value="WAZ59222.1"/>
    <property type="molecule type" value="Genomic_DNA"/>
</dbReference>
<gene>
    <name evidence="1" type="ORF">KY227_003958</name>
    <name evidence="2" type="ORF">O4000_10085</name>
</gene>